<evidence type="ECO:0000313" key="2">
    <source>
        <dbReference type="EMBL" id="GGP78760.1"/>
    </source>
</evidence>
<dbReference type="SUPFAM" id="SSF52777">
    <property type="entry name" value="CoA-dependent acyltransferases"/>
    <property type="match status" value="2"/>
</dbReference>
<dbReference type="RefSeq" id="WP_189226758.1">
    <property type="nucleotide sequence ID" value="NZ_BMRG01000018.1"/>
</dbReference>
<dbReference type="EMBL" id="BMRG01000018">
    <property type="protein sequence ID" value="GGP78760.1"/>
    <property type="molecule type" value="Genomic_DNA"/>
</dbReference>
<feature type="domain" description="Condensation" evidence="1">
    <location>
        <begin position="4"/>
        <end position="320"/>
    </location>
</feature>
<dbReference type="GO" id="GO:0005737">
    <property type="term" value="C:cytoplasm"/>
    <property type="evidence" value="ECO:0007669"/>
    <property type="project" value="TreeGrafter"/>
</dbReference>
<reference evidence="2" key="1">
    <citation type="journal article" date="2014" name="Int. J. Syst. Evol. Microbiol.">
        <title>Complete genome sequence of Corynebacterium casei LMG S-19264T (=DSM 44701T), isolated from a smear-ripened cheese.</title>
        <authorList>
            <consortium name="US DOE Joint Genome Institute (JGI-PGF)"/>
            <person name="Walter F."/>
            <person name="Albersmeier A."/>
            <person name="Kalinowski J."/>
            <person name="Ruckert C."/>
        </authorList>
    </citation>
    <scope>NUCLEOTIDE SEQUENCE</scope>
    <source>
        <strain evidence="2">JCM 3313</strain>
    </source>
</reference>
<dbReference type="Gene3D" id="3.30.559.10">
    <property type="entry name" value="Chloramphenicol acetyltransferase-like domain"/>
    <property type="match status" value="1"/>
</dbReference>
<dbReference type="Gene3D" id="3.30.559.30">
    <property type="entry name" value="Nonribosomal peptide synthetase, condensation domain"/>
    <property type="match status" value="1"/>
</dbReference>
<comment type="caution">
    <text evidence="2">The sequence shown here is derived from an EMBL/GenBank/DDBJ whole genome shotgun (WGS) entry which is preliminary data.</text>
</comment>
<dbReference type="AlphaFoldDB" id="A0A918ARR7"/>
<dbReference type="Pfam" id="PF00668">
    <property type="entry name" value="Condensation"/>
    <property type="match status" value="1"/>
</dbReference>
<evidence type="ECO:0000259" key="1">
    <source>
        <dbReference type="Pfam" id="PF00668"/>
    </source>
</evidence>
<keyword evidence="3" id="KW-1185">Reference proteome</keyword>
<dbReference type="GO" id="GO:0044550">
    <property type="term" value="P:secondary metabolite biosynthetic process"/>
    <property type="evidence" value="ECO:0007669"/>
    <property type="project" value="TreeGrafter"/>
</dbReference>
<name>A0A918ARR7_9PSEU</name>
<dbReference type="InterPro" id="IPR023213">
    <property type="entry name" value="CAT-like_dom_sf"/>
</dbReference>
<dbReference type="GO" id="GO:0003824">
    <property type="term" value="F:catalytic activity"/>
    <property type="evidence" value="ECO:0007669"/>
    <property type="project" value="InterPro"/>
</dbReference>
<proteinExistence type="predicted"/>
<dbReference type="PANTHER" id="PTHR45527:SF1">
    <property type="entry name" value="FATTY ACID SYNTHASE"/>
    <property type="match status" value="1"/>
</dbReference>
<reference evidence="2" key="2">
    <citation type="submission" date="2020-09" db="EMBL/GenBank/DDBJ databases">
        <authorList>
            <person name="Sun Q."/>
            <person name="Ohkuma M."/>
        </authorList>
    </citation>
    <scope>NUCLEOTIDE SEQUENCE</scope>
    <source>
        <strain evidence="2">JCM 3313</strain>
    </source>
</reference>
<dbReference type="PANTHER" id="PTHR45527">
    <property type="entry name" value="NONRIBOSOMAL PEPTIDE SYNTHETASE"/>
    <property type="match status" value="1"/>
</dbReference>
<sequence length="434" mass="47439">MQPFPLLPEQHSLFFFQHLLGPGVAHNLATDVQVPAQVGPDRVRSTVEDLLARRSALRAGLVGRPPRAQWLGAAAQELVVSDVPEVAPALERRLTELYHAELSGPHESRRARFELFRDGRGQSLLVLADHLVTDHHSMGVITRELTGAWSGRPAPEVVGYPEFCRSRARDGQARAEREKSIWARAFADVPPLRGLMPHGDGEEQVRAQRDSTHPGPALAAAVRELSGLLNVSAFSAVAALVSLAVWRRTGQERFAIQTPVSTRRDAGAEDVVGYLINERPLVCRVDPARTLRSYGRQVWQSCVRAFRHSHLGVPELAGDVPAFGDSLCQDRVDYLQLHVTRGDGRLPGTVAGSAGDEVTHRTRELGTFRPGVDLTCTTVRFDFGDDRTLVRTFFGGPRAGFPAAVALTDDVLWLLGEAAEHVDRPLGDLAGHRG</sequence>
<dbReference type="Proteomes" id="UP000639606">
    <property type="component" value="Unassembled WGS sequence"/>
</dbReference>
<accession>A0A918ARR7</accession>
<dbReference type="GO" id="GO:0043041">
    <property type="term" value="P:amino acid activation for nonribosomal peptide biosynthetic process"/>
    <property type="evidence" value="ECO:0007669"/>
    <property type="project" value="TreeGrafter"/>
</dbReference>
<evidence type="ECO:0000313" key="3">
    <source>
        <dbReference type="Proteomes" id="UP000639606"/>
    </source>
</evidence>
<organism evidence="2 3">
    <name type="scientific">Saccharothrix coeruleofusca</name>
    <dbReference type="NCBI Taxonomy" id="33919"/>
    <lineage>
        <taxon>Bacteria</taxon>
        <taxon>Bacillati</taxon>
        <taxon>Actinomycetota</taxon>
        <taxon>Actinomycetes</taxon>
        <taxon>Pseudonocardiales</taxon>
        <taxon>Pseudonocardiaceae</taxon>
        <taxon>Saccharothrix</taxon>
    </lineage>
</organism>
<dbReference type="GO" id="GO:0031177">
    <property type="term" value="F:phosphopantetheine binding"/>
    <property type="evidence" value="ECO:0007669"/>
    <property type="project" value="TreeGrafter"/>
</dbReference>
<protein>
    <recommendedName>
        <fullName evidence="1">Condensation domain-containing protein</fullName>
    </recommendedName>
</protein>
<gene>
    <name evidence="2" type="ORF">GCM10010185_60750</name>
</gene>
<dbReference type="GO" id="GO:0008610">
    <property type="term" value="P:lipid biosynthetic process"/>
    <property type="evidence" value="ECO:0007669"/>
    <property type="project" value="UniProtKB-ARBA"/>
</dbReference>
<dbReference type="InterPro" id="IPR001242">
    <property type="entry name" value="Condensation_dom"/>
</dbReference>